<accession>A0A2S8FB01</accession>
<dbReference type="GO" id="GO:0016811">
    <property type="term" value="F:hydrolase activity, acting on carbon-nitrogen (but not peptide) bonds, in linear amides"/>
    <property type="evidence" value="ECO:0007669"/>
    <property type="project" value="UniProtKB-ARBA"/>
</dbReference>
<gene>
    <name evidence="10" type="ORF">C5Y83_25000</name>
</gene>
<dbReference type="AlphaFoldDB" id="A0A2S8FB01"/>
<feature type="binding site" evidence="6">
    <location>
        <begin position="268"/>
        <end position="271"/>
    </location>
    <ligand>
        <name>substrate</name>
    </ligand>
</feature>
<dbReference type="CDD" id="cd04701">
    <property type="entry name" value="Asparaginase_2"/>
    <property type="match status" value="1"/>
</dbReference>
<keyword evidence="9" id="KW-0732">Signal</keyword>
<dbReference type="SUPFAM" id="SSF56235">
    <property type="entry name" value="N-terminal nucleophile aminohydrolases (Ntn hydrolases)"/>
    <property type="match status" value="1"/>
</dbReference>
<feature type="signal peptide" evidence="9">
    <location>
        <begin position="1"/>
        <end position="26"/>
    </location>
</feature>
<dbReference type="PANTHER" id="PTHR10188:SF6">
    <property type="entry name" value="N(4)-(BETA-N-ACETYLGLUCOSAMINYL)-L-ASPARAGINASE"/>
    <property type="match status" value="1"/>
</dbReference>
<proteinExistence type="predicted"/>
<feature type="region of interest" description="Disordered" evidence="8">
    <location>
        <begin position="184"/>
        <end position="203"/>
    </location>
</feature>
<sequence>MSTRIAARLVSSLFMILVISSATLHAEEGRWAIVLHGGAGFVPKDLPADQVKEYKLALEKALSTGEKILSEGGTALDAVQQTITVMEDATCFNAGRGGVFNEAGYQQLDASIMDGSNLACGGVSAVEQVRNPITAARAVMDKTRHVLITGKDADAFAKSNGLEMVPRSYFFNEARWKELTRALEKSGRPVPPEPPYGRPKVSAKTSDFRDFGLSKGTVGCAALDKQGNLAAGTSTGGLTGKMVGRVGDSPIIGAGTYADNAGCAVSGTGIGEQYIRHSIGFQVNFRVRENKQSLKEAVDFCLSQVLNPGDGGLIAVDSQGNIVMQTSTATLTRGWSDWKGSRGVAIWDDPLED</sequence>
<comment type="caution">
    <text evidence="10">The sequence shown here is derived from an EMBL/GenBank/DDBJ whole genome shotgun (WGS) entry which is preliminary data.</text>
</comment>
<feature type="active site" description="Nucleophile" evidence="5">
    <location>
        <position position="217"/>
    </location>
</feature>
<feature type="site" description="Cleavage; by autolysis" evidence="7">
    <location>
        <begin position="216"/>
        <end position="217"/>
    </location>
</feature>
<dbReference type="PANTHER" id="PTHR10188">
    <property type="entry name" value="L-ASPARAGINASE"/>
    <property type="match status" value="1"/>
</dbReference>
<evidence type="ECO:0000313" key="11">
    <source>
        <dbReference type="Proteomes" id="UP000238322"/>
    </source>
</evidence>
<evidence type="ECO:0000256" key="8">
    <source>
        <dbReference type="SAM" id="MobiDB-lite"/>
    </source>
</evidence>
<evidence type="ECO:0000256" key="5">
    <source>
        <dbReference type="PIRSR" id="PIRSR600246-1"/>
    </source>
</evidence>
<dbReference type="InterPro" id="IPR029055">
    <property type="entry name" value="Ntn_hydrolases_N"/>
</dbReference>
<evidence type="ECO:0000256" key="3">
    <source>
        <dbReference type="ARBA" id="ARBA00022813"/>
    </source>
</evidence>
<keyword evidence="1" id="KW-0645">Protease</keyword>
<evidence type="ECO:0000256" key="2">
    <source>
        <dbReference type="ARBA" id="ARBA00022801"/>
    </source>
</evidence>
<dbReference type="Pfam" id="PF01112">
    <property type="entry name" value="Asparaginase_2"/>
    <property type="match status" value="1"/>
</dbReference>
<dbReference type="EMBL" id="PUHY01000015">
    <property type="protein sequence ID" value="PQO29343.1"/>
    <property type="molecule type" value="Genomic_DNA"/>
</dbReference>
<evidence type="ECO:0000256" key="6">
    <source>
        <dbReference type="PIRSR" id="PIRSR600246-2"/>
    </source>
</evidence>
<dbReference type="FunFam" id="3.60.20.30:FF:000001">
    <property type="entry name" value="Isoaspartyl peptidase/L-asparaginase"/>
    <property type="match status" value="1"/>
</dbReference>
<dbReference type="GO" id="GO:0006508">
    <property type="term" value="P:proteolysis"/>
    <property type="evidence" value="ECO:0007669"/>
    <property type="project" value="UniProtKB-KW"/>
</dbReference>
<evidence type="ECO:0000256" key="4">
    <source>
        <dbReference type="ARBA" id="ARBA00069124"/>
    </source>
</evidence>
<dbReference type="Gene3D" id="3.60.20.30">
    <property type="entry name" value="(Glycosyl)asparaginase"/>
    <property type="match status" value="1"/>
</dbReference>
<feature type="chain" id="PRO_5015772631" description="Isoaspartyl peptidase" evidence="9">
    <location>
        <begin position="27"/>
        <end position="353"/>
    </location>
</feature>
<evidence type="ECO:0000256" key="1">
    <source>
        <dbReference type="ARBA" id="ARBA00022670"/>
    </source>
</evidence>
<protein>
    <recommendedName>
        <fullName evidence="4">Isoaspartyl peptidase</fullName>
    </recommendedName>
</protein>
<evidence type="ECO:0000256" key="7">
    <source>
        <dbReference type="PIRSR" id="PIRSR600246-3"/>
    </source>
</evidence>
<keyword evidence="2" id="KW-0378">Hydrolase</keyword>
<dbReference type="InterPro" id="IPR000246">
    <property type="entry name" value="Peptidase_T2"/>
</dbReference>
<reference evidence="10 11" key="1">
    <citation type="submission" date="2018-02" db="EMBL/GenBank/DDBJ databases">
        <title>Comparative genomes isolates from brazilian mangrove.</title>
        <authorList>
            <person name="Araujo J.E."/>
            <person name="Taketani R.G."/>
            <person name="Silva M.C.P."/>
            <person name="Loureco M.V."/>
            <person name="Andreote F.D."/>
        </authorList>
    </citation>
    <scope>NUCLEOTIDE SEQUENCE [LARGE SCALE GENOMIC DNA]</scope>
    <source>
        <strain evidence="10 11">Hex-1 MGV</strain>
    </source>
</reference>
<dbReference type="OrthoDB" id="9780217at2"/>
<feature type="binding site" evidence="6">
    <location>
        <begin position="245"/>
        <end position="248"/>
    </location>
    <ligand>
        <name>substrate</name>
    </ligand>
</feature>
<evidence type="ECO:0000313" key="10">
    <source>
        <dbReference type="EMBL" id="PQO29343.1"/>
    </source>
</evidence>
<dbReference type="RefSeq" id="WP_105332538.1">
    <property type="nucleotide sequence ID" value="NZ_PUHY01000015.1"/>
</dbReference>
<name>A0A2S8FB01_9BACT</name>
<keyword evidence="3" id="KW-0068">Autocatalytic cleavage</keyword>
<evidence type="ECO:0000256" key="9">
    <source>
        <dbReference type="SAM" id="SignalP"/>
    </source>
</evidence>
<organism evidence="10 11">
    <name type="scientific">Blastopirellula marina</name>
    <dbReference type="NCBI Taxonomy" id="124"/>
    <lineage>
        <taxon>Bacteria</taxon>
        <taxon>Pseudomonadati</taxon>
        <taxon>Planctomycetota</taxon>
        <taxon>Planctomycetia</taxon>
        <taxon>Pirellulales</taxon>
        <taxon>Pirellulaceae</taxon>
        <taxon>Blastopirellula</taxon>
    </lineage>
</organism>
<dbReference type="Proteomes" id="UP000238322">
    <property type="component" value="Unassembled WGS sequence"/>
</dbReference>
<dbReference type="GO" id="GO:0008233">
    <property type="term" value="F:peptidase activity"/>
    <property type="evidence" value="ECO:0007669"/>
    <property type="project" value="UniProtKB-KW"/>
</dbReference>